<accession>A0AA86PHZ4</accession>
<protein>
    <submittedName>
        <fullName evidence="2">Hypothetical_protein</fullName>
    </submittedName>
</protein>
<reference evidence="2 3" key="2">
    <citation type="submission" date="2024-07" db="EMBL/GenBank/DDBJ databases">
        <authorList>
            <person name="Akdeniz Z."/>
        </authorList>
    </citation>
    <scope>NUCLEOTIDE SEQUENCE [LARGE SCALE GENOMIC DNA]</scope>
</reference>
<sequence length="149" mass="17105">MYLLSSSPLRTRLLEPSKRPHDKHSSPAHLLLRTLLACCRLPESYPDGHRISDQLVEIVNAGWIEQTNVRVFIVLKLIEQLLLYLQTLSTRSQLVLLSSWRPSACVSGSFSFIFVPADYSLRFFIEFIMRYSSVMIPCIVKEIIHGTKN</sequence>
<gene>
    <name evidence="1" type="ORF">HINF_LOCUS27469</name>
    <name evidence="2" type="ORF">HINF_LOCUS59184</name>
</gene>
<dbReference type="AlphaFoldDB" id="A0AA86PHZ4"/>
<dbReference type="Proteomes" id="UP001642409">
    <property type="component" value="Unassembled WGS sequence"/>
</dbReference>
<evidence type="ECO:0000313" key="2">
    <source>
        <dbReference type="EMBL" id="CAL6079024.1"/>
    </source>
</evidence>
<name>A0AA86PHZ4_9EUKA</name>
<organism evidence="1">
    <name type="scientific">Hexamita inflata</name>
    <dbReference type="NCBI Taxonomy" id="28002"/>
    <lineage>
        <taxon>Eukaryota</taxon>
        <taxon>Metamonada</taxon>
        <taxon>Diplomonadida</taxon>
        <taxon>Hexamitidae</taxon>
        <taxon>Hexamitinae</taxon>
        <taxon>Hexamita</taxon>
    </lineage>
</organism>
<keyword evidence="3" id="KW-1185">Reference proteome</keyword>
<dbReference type="EMBL" id="CATOUU010000668">
    <property type="protein sequence ID" value="CAI9939824.1"/>
    <property type="molecule type" value="Genomic_DNA"/>
</dbReference>
<dbReference type="EMBL" id="CAXDID020000338">
    <property type="protein sequence ID" value="CAL6079024.1"/>
    <property type="molecule type" value="Genomic_DNA"/>
</dbReference>
<evidence type="ECO:0000313" key="1">
    <source>
        <dbReference type="EMBL" id="CAI9939824.1"/>
    </source>
</evidence>
<reference evidence="1" key="1">
    <citation type="submission" date="2023-06" db="EMBL/GenBank/DDBJ databases">
        <authorList>
            <person name="Kurt Z."/>
        </authorList>
    </citation>
    <scope>NUCLEOTIDE SEQUENCE</scope>
</reference>
<comment type="caution">
    <text evidence="1">The sequence shown here is derived from an EMBL/GenBank/DDBJ whole genome shotgun (WGS) entry which is preliminary data.</text>
</comment>
<evidence type="ECO:0000313" key="3">
    <source>
        <dbReference type="Proteomes" id="UP001642409"/>
    </source>
</evidence>
<proteinExistence type="predicted"/>